<feature type="region of interest" description="Disordered" evidence="5">
    <location>
        <begin position="262"/>
        <end position="314"/>
    </location>
</feature>
<evidence type="ECO:0000256" key="6">
    <source>
        <dbReference type="SAM" id="Phobius"/>
    </source>
</evidence>
<dbReference type="AlphaFoldDB" id="A0A376BAM5"/>
<keyword evidence="2 6" id="KW-0812">Transmembrane</keyword>
<evidence type="ECO:0000256" key="5">
    <source>
        <dbReference type="SAM" id="MobiDB-lite"/>
    </source>
</evidence>
<accession>A0A376BAM5</accession>
<comment type="subcellular location">
    <subcellularLocation>
        <location evidence="1">Membrane</location>
        <topology evidence="1">Multi-pass membrane protein</topology>
    </subcellularLocation>
</comment>
<reference evidence="9" key="1">
    <citation type="submission" date="2018-06" db="EMBL/GenBank/DDBJ databases">
        <authorList>
            <person name="Guldener U."/>
        </authorList>
    </citation>
    <scope>NUCLEOTIDE SEQUENCE [LARGE SCALE GENOMIC DNA]</scope>
    <source>
        <strain evidence="9">UTAD17</strain>
    </source>
</reference>
<feature type="region of interest" description="Disordered" evidence="5">
    <location>
        <begin position="351"/>
        <end position="384"/>
    </location>
</feature>
<evidence type="ECO:0000256" key="3">
    <source>
        <dbReference type="ARBA" id="ARBA00022989"/>
    </source>
</evidence>
<dbReference type="PANTHER" id="PTHR37451:SF1">
    <property type="entry name" value="MARVEL DOMAIN-CONTAINING PROTEIN"/>
    <property type="match status" value="1"/>
</dbReference>
<evidence type="ECO:0000256" key="4">
    <source>
        <dbReference type="ARBA" id="ARBA00023136"/>
    </source>
</evidence>
<evidence type="ECO:0000256" key="2">
    <source>
        <dbReference type="ARBA" id="ARBA00022692"/>
    </source>
</evidence>
<evidence type="ECO:0000256" key="1">
    <source>
        <dbReference type="ARBA" id="ARBA00004141"/>
    </source>
</evidence>
<dbReference type="InterPro" id="IPR008253">
    <property type="entry name" value="Marvel"/>
</dbReference>
<evidence type="ECO:0000313" key="9">
    <source>
        <dbReference type="Proteomes" id="UP000262825"/>
    </source>
</evidence>
<organism evidence="8 9">
    <name type="scientific">Saccharomycodes ludwigii</name>
    <dbReference type="NCBI Taxonomy" id="36035"/>
    <lineage>
        <taxon>Eukaryota</taxon>
        <taxon>Fungi</taxon>
        <taxon>Dikarya</taxon>
        <taxon>Ascomycota</taxon>
        <taxon>Saccharomycotina</taxon>
        <taxon>Saccharomycetes</taxon>
        <taxon>Saccharomycodales</taxon>
        <taxon>Saccharomycodaceae</taxon>
        <taxon>Saccharomycodes</taxon>
    </lineage>
</organism>
<feature type="transmembrane region" description="Helical" evidence="6">
    <location>
        <begin position="199"/>
        <end position="218"/>
    </location>
</feature>
<protein>
    <recommendedName>
        <fullName evidence="7">MARVEL domain-containing protein</fullName>
    </recommendedName>
</protein>
<feature type="compositionally biased region" description="Polar residues" evidence="5">
    <location>
        <begin position="286"/>
        <end position="314"/>
    </location>
</feature>
<gene>
    <name evidence="8" type="ORF">SCODWIG_03467</name>
</gene>
<keyword evidence="3 6" id="KW-1133">Transmembrane helix</keyword>
<dbReference type="GO" id="GO:0016020">
    <property type="term" value="C:membrane"/>
    <property type="evidence" value="ECO:0007669"/>
    <property type="project" value="UniProtKB-SubCell"/>
</dbReference>
<dbReference type="Pfam" id="PF01284">
    <property type="entry name" value="MARVEL"/>
    <property type="match status" value="1"/>
</dbReference>
<sequence length="384" mass="43383">MTTYNNNNNNNNNNAYDVDDANNEAEFGRNTYVQETPHGTYATNNNAEQQQNQEKKCFKEKCLNVFKEYIPLTLLRFFQFASSVITLGLTCYTIHAYGRHDSKTNFGIATSAISCFYLIALILILMFARKWVMPGVFFLCEIIVTILWLCAFVVLAKQHGRYSCSSTYNSSNNLYYNSYLGQYVNSTYSRPCKSSKASIAFAGLSFVLFCVSSFLFWYNIIRPIMNNFKGYKDVWKNSGEIGVSMRRLSGLTLVNREYYKTQPDFGANDKNNNDNEGDLENGNYNIQDNTTNVNRQQNTGRAYGNHSRQLSGASSSINDVILEKENQYSEGNYAANNPNSVEVDKNVAVPASHQPDIPNTATTTTTTTNVQQQDTRNINLPPNP</sequence>
<keyword evidence="4 6" id="KW-0472">Membrane</keyword>
<feature type="domain" description="MARVEL" evidence="7">
    <location>
        <begin position="71"/>
        <end position="215"/>
    </location>
</feature>
<proteinExistence type="predicted"/>
<dbReference type="VEuPathDB" id="FungiDB:SCODWIG_03467"/>
<feature type="transmembrane region" description="Helical" evidence="6">
    <location>
        <begin position="134"/>
        <end position="156"/>
    </location>
</feature>
<name>A0A376BAM5_9ASCO</name>
<evidence type="ECO:0000313" key="8">
    <source>
        <dbReference type="EMBL" id="SSD61706.1"/>
    </source>
</evidence>
<dbReference type="Proteomes" id="UP000262825">
    <property type="component" value="Unassembled WGS sequence"/>
</dbReference>
<dbReference type="EMBL" id="UFAJ01000845">
    <property type="protein sequence ID" value="SSD61706.1"/>
    <property type="molecule type" value="Genomic_DNA"/>
</dbReference>
<feature type="transmembrane region" description="Helical" evidence="6">
    <location>
        <begin position="74"/>
        <end position="94"/>
    </location>
</feature>
<dbReference type="PANTHER" id="PTHR37451">
    <property type="entry name" value="MARVEL DOMAIN"/>
    <property type="match status" value="1"/>
</dbReference>
<keyword evidence="9" id="KW-1185">Reference proteome</keyword>
<feature type="transmembrane region" description="Helical" evidence="6">
    <location>
        <begin position="106"/>
        <end position="128"/>
    </location>
</feature>
<feature type="compositionally biased region" description="Polar residues" evidence="5">
    <location>
        <begin position="369"/>
        <end position="384"/>
    </location>
</feature>
<evidence type="ECO:0000259" key="7">
    <source>
        <dbReference type="Pfam" id="PF01284"/>
    </source>
</evidence>